<dbReference type="EMBL" id="PXOF01000178">
    <property type="protein sequence ID" value="RGP60859.1"/>
    <property type="molecule type" value="Genomic_DNA"/>
</dbReference>
<sequence length="90" mass="10018">MDFLVNPEAYPVQGQQNGARADMIVRELVQNQYGPGYITGWTYTYFEGKGGNNAMNGVAIRQQMEDYLDQAIGNVQGRSCWAIGAKGHRM</sequence>
<dbReference type="AlphaFoldDB" id="A0A395RM53"/>
<accession>A0A395RM53</accession>
<proteinExistence type="predicted"/>
<gene>
    <name evidence="1" type="ORF">FSPOR_10360</name>
</gene>
<evidence type="ECO:0000313" key="2">
    <source>
        <dbReference type="Proteomes" id="UP000266152"/>
    </source>
</evidence>
<dbReference type="STRING" id="5514.A0A395RM53"/>
<evidence type="ECO:0000313" key="1">
    <source>
        <dbReference type="EMBL" id="RGP60859.1"/>
    </source>
</evidence>
<keyword evidence="2" id="KW-1185">Reference proteome</keyword>
<comment type="caution">
    <text evidence="1">The sequence shown here is derived from an EMBL/GenBank/DDBJ whole genome shotgun (WGS) entry which is preliminary data.</text>
</comment>
<protein>
    <submittedName>
        <fullName evidence="1">Uncharacterized protein</fullName>
    </submittedName>
</protein>
<dbReference type="Proteomes" id="UP000266152">
    <property type="component" value="Unassembled WGS sequence"/>
</dbReference>
<organism evidence="1 2">
    <name type="scientific">Fusarium sporotrichioides</name>
    <dbReference type="NCBI Taxonomy" id="5514"/>
    <lineage>
        <taxon>Eukaryota</taxon>
        <taxon>Fungi</taxon>
        <taxon>Dikarya</taxon>
        <taxon>Ascomycota</taxon>
        <taxon>Pezizomycotina</taxon>
        <taxon>Sordariomycetes</taxon>
        <taxon>Hypocreomycetidae</taxon>
        <taxon>Hypocreales</taxon>
        <taxon>Nectriaceae</taxon>
        <taxon>Fusarium</taxon>
    </lineage>
</organism>
<reference evidence="1 2" key="1">
    <citation type="journal article" date="2018" name="PLoS Pathog.">
        <title>Evolution of structural diversity of trichothecenes, a family of toxins produced by plant pathogenic and entomopathogenic fungi.</title>
        <authorList>
            <person name="Proctor R.H."/>
            <person name="McCormick S.P."/>
            <person name="Kim H.S."/>
            <person name="Cardoza R.E."/>
            <person name="Stanley A.M."/>
            <person name="Lindo L."/>
            <person name="Kelly A."/>
            <person name="Brown D.W."/>
            <person name="Lee T."/>
            <person name="Vaughan M.M."/>
            <person name="Alexander N.J."/>
            <person name="Busman M."/>
            <person name="Gutierrez S."/>
        </authorList>
    </citation>
    <scope>NUCLEOTIDE SEQUENCE [LARGE SCALE GENOMIC DNA]</scope>
    <source>
        <strain evidence="1 2">NRRL 3299</strain>
    </source>
</reference>
<name>A0A395RM53_FUSSP</name>